<evidence type="ECO:0000313" key="2">
    <source>
        <dbReference type="Proteomes" id="UP001151760"/>
    </source>
</evidence>
<comment type="caution">
    <text evidence="1">The sequence shown here is derived from an EMBL/GenBank/DDBJ whole genome shotgun (WGS) entry which is preliminary data.</text>
</comment>
<accession>A0ABQ5GWI1</accession>
<keyword evidence="2" id="KW-1185">Reference proteome</keyword>
<evidence type="ECO:0000313" key="1">
    <source>
        <dbReference type="EMBL" id="GJT79571.1"/>
    </source>
</evidence>
<proteinExistence type="predicted"/>
<name>A0ABQ5GWI1_9ASTR</name>
<gene>
    <name evidence="1" type="ORF">Tco_1053913</name>
</gene>
<reference evidence="1" key="2">
    <citation type="submission" date="2022-01" db="EMBL/GenBank/DDBJ databases">
        <authorList>
            <person name="Yamashiro T."/>
            <person name="Shiraishi A."/>
            <person name="Satake H."/>
            <person name="Nakayama K."/>
        </authorList>
    </citation>
    <scope>NUCLEOTIDE SEQUENCE</scope>
</reference>
<dbReference type="EMBL" id="BQNB010018910">
    <property type="protein sequence ID" value="GJT79571.1"/>
    <property type="molecule type" value="Genomic_DNA"/>
</dbReference>
<dbReference type="Proteomes" id="UP001151760">
    <property type="component" value="Unassembled WGS sequence"/>
</dbReference>
<protein>
    <submittedName>
        <fullName evidence="1">Uncharacterized protein</fullName>
    </submittedName>
</protein>
<sequence>MVEKSMLNNKGKITGPMEIRLVWDNTARVNHQSKLTHPHPTRNFIPAAVLTKSGQVPVNAAKQSSHRAAISISAAKHVNTVAPRPNVNDALPTTYVYFKAYSPNVILNPSNFWNNNLHHLRANWLHNWGGDASTYFDTSLLEKESSSVEVESTFRIRESSDDLFEMSRCGEFVRKSTSHTLWNHLWTALGIRTKDFTTILYEFV</sequence>
<organism evidence="1 2">
    <name type="scientific">Tanacetum coccineum</name>
    <dbReference type="NCBI Taxonomy" id="301880"/>
    <lineage>
        <taxon>Eukaryota</taxon>
        <taxon>Viridiplantae</taxon>
        <taxon>Streptophyta</taxon>
        <taxon>Embryophyta</taxon>
        <taxon>Tracheophyta</taxon>
        <taxon>Spermatophyta</taxon>
        <taxon>Magnoliopsida</taxon>
        <taxon>eudicotyledons</taxon>
        <taxon>Gunneridae</taxon>
        <taxon>Pentapetalae</taxon>
        <taxon>asterids</taxon>
        <taxon>campanulids</taxon>
        <taxon>Asterales</taxon>
        <taxon>Asteraceae</taxon>
        <taxon>Asteroideae</taxon>
        <taxon>Anthemideae</taxon>
        <taxon>Anthemidinae</taxon>
        <taxon>Tanacetum</taxon>
    </lineage>
</organism>
<reference evidence="1" key="1">
    <citation type="journal article" date="2022" name="Int. J. Mol. Sci.">
        <title>Draft Genome of Tanacetum Coccineum: Genomic Comparison of Closely Related Tanacetum-Family Plants.</title>
        <authorList>
            <person name="Yamashiro T."/>
            <person name="Shiraishi A."/>
            <person name="Nakayama K."/>
            <person name="Satake H."/>
        </authorList>
    </citation>
    <scope>NUCLEOTIDE SEQUENCE</scope>
</reference>